<feature type="disulfide bond" evidence="11">
    <location>
        <begin position="245"/>
        <end position="255"/>
    </location>
</feature>
<dbReference type="RefSeq" id="XP_057402189.1">
    <property type="nucleotide sequence ID" value="XM_057546206.1"/>
</dbReference>
<dbReference type="PROSITE" id="PS01209">
    <property type="entry name" value="LDLRA_1"/>
    <property type="match status" value="3"/>
</dbReference>
<comment type="caution">
    <text evidence="11">Lacks conserved residue(s) required for the propagation of feature annotation.</text>
</comment>
<feature type="disulfide bond" evidence="12">
    <location>
        <begin position="164"/>
        <end position="176"/>
    </location>
</feature>
<feature type="disulfide bond" evidence="12">
    <location>
        <begin position="87"/>
        <end position="105"/>
    </location>
</feature>
<sequence length="828" mass="91722">MGRPERGALRPLALLLLLLQLQHLEAAADPLRGGQGSVKECEEDQFRCRNERCIPSVWRCDEDDDCSDNSDEDDCPKKTCADSDFTCDDGHCIRERWKCDGEEECPDGSDESEATCTKQVCPTEKLSCGPTSHKCVPASWHCDGEKDCESGVDEAGCATSLGTCRGDEFQCGDGTCVPAVKRCNQEQDCPDRSDEAGCLQGLNECLHNNGGCSHICTDLKIGFECTCPLGYRLLDQKTCGDIDECEDPDACSQICVNYKGYFKCECHPGYEMDTLTKNCKAVAGRSPSLIFTNRHEVRRIDLVKRDYSRLIPMLKNVVALDVEVATNRIYWCDLSYRKIYSAYMDKASDPTEQEVLIDEQLHSPEGLAVDWVHKHIYWTDSGNKTISVATVDGGRRCTLFSHDLSEPRAIAVDPLRGFVYWSDWGYKAKIEKSGLNGMHRQTLVSDGIEWPNGITLDLLNQRLYWVDSKLHQLSSIDFSGGNRKMLISSPDFLSHPFGIAVFEDKVFWTDLENEAIFSANRLNGLEISVLAENLNNPHDIVIFHELKQPRAADACELSAQPNGGCEYLCLPAPQISSHSPKYTCACPDTMRLGPDMKRCYRAPQSTSTTTLASTTTRTVADTTRAPGTTVRSPAYQNHSTETPSLAAVVPSSVSVPRAPSISPSTPRPATSNHSQHYGNESGKMGSTVTAAVIGIIVPMVVIALLCMSGYLIWRNWKRKNTKSMNFDNPVYRKTTEEEDEDELHIGRAAQIGHVYPAAISSFDHPLWAEPCLGETREMEDPAPALKELFVLPGEPRSQLHQLPKNPLSELPVVKCKRVALSLEDDGLP</sequence>
<dbReference type="InterPro" id="IPR000742">
    <property type="entry name" value="EGF"/>
</dbReference>
<dbReference type="SUPFAM" id="SSF57424">
    <property type="entry name" value="LDL receptor-like module"/>
    <property type="match status" value="4"/>
</dbReference>
<evidence type="ECO:0000313" key="19">
    <source>
        <dbReference type="RefSeq" id="XP_057402189.1"/>
    </source>
</evidence>
<dbReference type="PROSITE" id="PS50068">
    <property type="entry name" value="LDLRA_2"/>
    <property type="match status" value="4"/>
</dbReference>
<dbReference type="PROSITE" id="PS01187">
    <property type="entry name" value="EGF_CA"/>
    <property type="match status" value="1"/>
</dbReference>
<keyword evidence="16" id="KW-0732">Signal</keyword>
<feature type="repeat" description="LDL-receptor class B" evidence="13">
    <location>
        <begin position="461"/>
        <end position="505"/>
    </location>
</feature>
<dbReference type="PRINTS" id="PR00261">
    <property type="entry name" value="LDLRECEPTOR"/>
</dbReference>
<reference evidence="19" key="2">
    <citation type="submission" date="2025-08" db="UniProtKB">
        <authorList>
            <consortium name="RefSeq"/>
        </authorList>
    </citation>
    <scope>IDENTIFICATION</scope>
</reference>
<feature type="region of interest" description="Disordered" evidence="14">
    <location>
        <begin position="603"/>
        <end position="682"/>
    </location>
</feature>
<keyword evidence="2" id="KW-0254">Endocytosis</keyword>
<evidence type="ECO:0000256" key="10">
    <source>
        <dbReference type="ARBA" id="ARBA00046288"/>
    </source>
</evidence>
<dbReference type="Pfam" id="PF00057">
    <property type="entry name" value="Ldl_recept_a"/>
    <property type="match status" value="4"/>
</dbReference>
<feature type="chain" id="PRO_5047359303" evidence="16">
    <location>
        <begin position="27"/>
        <end position="828"/>
    </location>
</feature>
<evidence type="ECO:0000256" key="6">
    <source>
        <dbReference type="ARBA" id="ARBA00023136"/>
    </source>
</evidence>
<dbReference type="Proteomes" id="UP001652580">
    <property type="component" value="Chromosome 1"/>
</dbReference>
<dbReference type="InterPro" id="IPR000152">
    <property type="entry name" value="EGF-type_Asp/Asn_hydroxyl_site"/>
</dbReference>
<reference evidence="18" key="1">
    <citation type="submission" date="2025-05" db="UniProtKB">
        <authorList>
            <consortium name="RefSeq"/>
        </authorList>
    </citation>
    <scope>NUCLEOTIDE SEQUENCE [LARGE SCALE GENOMIC DNA]</scope>
</reference>
<dbReference type="SMART" id="SM00135">
    <property type="entry name" value="LY"/>
    <property type="match status" value="5"/>
</dbReference>
<feature type="domain" description="EGF-like" evidence="17">
    <location>
        <begin position="241"/>
        <end position="280"/>
    </location>
</feature>
<evidence type="ECO:0000259" key="17">
    <source>
        <dbReference type="PROSITE" id="PS50026"/>
    </source>
</evidence>
<dbReference type="Pfam" id="PF14670">
    <property type="entry name" value="FXa_inhibition"/>
    <property type="match status" value="1"/>
</dbReference>
<feature type="disulfide bond" evidence="12">
    <location>
        <begin position="60"/>
        <end position="75"/>
    </location>
</feature>
<dbReference type="CDD" id="cd00054">
    <property type="entry name" value="EGF_CA"/>
    <property type="match status" value="1"/>
</dbReference>
<dbReference type="Pfam" id="PF00058">
    <property type="entry name" value="Ldl_recept_b"/>
    <property type="match status" value="5"/>
</dbReference>
<dbReference type="Pfam" id="PF07645">
    <property type="entry name" value="EGF_CA"/>
    <property type="match status" value="1"/>
</dbReference>
<keyword evidence="8 19" id="KW-0675">Receptor</keyword>
<feature type="transmembrane region" description="Helical" evidence="15">
    <location>
        <begin position="690"/>
        <end position="713"/>
    </location>
</feature>
<evidence type="ECO:0000256" key="7">
    <source>
        <dbReference type="ARBA" id="ARBA00023157"/>
    </source>
</evidence>
<feature type="disulfide bond" evidence="12">
    <location>
        <begin position="48"/>
        <end position="66"/>
    </location>
</feature>
<keyword evidence="7 11" id="KW-1015">Disulfide bond</keyword>
<dbReference type="GeneID" id="103003783"/>
<dbReference type="PROSITE" id="PS51120">
    <property type="entry name" value="LDLRB"/>
    <property type="match status" value="4"/>
</dbReference>
<feature type="signal peptide" evidence="16">
    <location>
        <begin position="1"/>
        <end position="26"/>
    </location>
</feature>
<dbReference type="SUPFAM" id="SSF63825">
    <property type="entry name" value="YWTD domain"/>
    <property type="match status" value="1"/>
</dbReference>
<feature type="disulfide bond" evidence="12">
    <location>
        <begin position="41"/>
        <end position="53"/>
    </location>
</feature>
<dbReference type="InterPro" id="IPR000033">
    <property type="entry name" value="LDLR_classB_rpt"/>
</dbReference>
<protein>
    <submittedName>
        <fullName evidence="19">Low-density lipoprotein receptor-related protein 8 isoform X14</fullName>
    </submittedName>
</protein>
<proteinExistence type="predicted"/>
<keyword evidence="3 15" id="KW-0812">Transmembrane</keyword>
<feature type="repeat" description="LDL-receptor class B" evidence="13">
    <location>
        <begin position="327"/>
        <end position="373"/>
    </location>
</feature>
<keyword evidence="6 15" id="KW-0472">Membrane</keyword>
<evidence type="ECO:0000256" key="1">
    <source>
        <dbReference type="ARBA" id="ARBA00022536"/>
    </source>
</evidence>
<dbReference type="PROSITE" id="PS00010">
    <property type="entry name" value="ASX_HYDROXYL"/>
    <property type="match status" value="2"/>
</dbReference>
<evidence type="ECO:0000256" key="8">
    <source>
        <dbReference type="ARBA" id="ARBA00023170"/>
    </source>
</evidence>
<evidence type="ECO:0000256" key="5">
    <source>
        <dbReference type="ARBA" id="ARBA00022989"/>
    </source>
</evidence>
<dbReference type="InterPro" id="IPR036055">
    <property type="entry name" value="LDL_receptor-like_sf"/>
</dbReference>
<evidence type="ECO:0000256" key="15">
    <source>
        <dbReference type="SAM" id="Phobius"/>
    </source>
</evidence>
<dbReference type="InterPro" id="IPR002172">
    <property type="entry name" value="LDrepeatLR_classA_rpt"/>
</dbReference>
<evidence type="ECO:0000256" key="14">
    <source>
        <dbReference type="SAM" id="MobiDB-lite"/>
    </source>
</evidence>
<accession>A0ABM3TJC1</accession>
<dbReference type="InterPro" id="IPR001881">
    <property type="entry name" value="EGF-like_Ca-bd_dom"/>
</dbReference>
<feature type="compositionally biased region" description="Low complexity" evidence="14">
    <location>
        <begin position="605"/>
        <end position="625"/>
    </location>
</feature>
<keyword evidence="4" id="KW-0677">Repeat</keyword>
<feature type="compositionally biased region" description="Low complexity" evidence="14">
    <location>
        <begin position="643"/>
        <end position="664"/>
    </location>
</feature>
<evidence type="ECO:0000256" key="13">
    <source>
        <dbReference type="PROSITE-ProRule" id="PRU00461"/>
    </source>
</evidence>
<evidence type="ECO:0000256" key="3">
    <source>
        <dbReference type="ARBA" id="ARBA00022692"/>
    </source>
</evidence>
<dbReference type="PANTHER" id="PTHR22722:SF15">
    <property type="entry name" value="LOW-DENSITY LIPOPROTEIN RECEPTOR-RELATED"/>
    <property type="match status" value="1"/>
</dbReference>
<evidence type="ECO:0000256" key="16">
    <source>
        <dbReference type="SAM" id="SignalP"/>
    </source>
</evidence>
<feature type="disulfide bond" evidence="12">
    <location>
        <begin position="171"/>
        <end position="189"/>
    </location>
</feature>
<dbReference type="PROSITE" id="PS01186">
    <property type="entry name" value="EGF_2"/>
    <property type="match status" value="2"/>
</dbReference>
<dbReference type="InterPro" id="IPR051221">
    <property type="entry name" value="LDLR-related"/>
</dbReference>
<keyword evidence="19" id="KW-0449">Lipoprotein</keyword>
<dbReference type="InterPro" id="IPR023415">
    <property type="entry name" value="LDLR_class-A_CS"/>
</dbReference>
<dbReference type="SMART" id="SM00181">
    <property type="entry name" value="EGF"/>
    <property type="match status" value="4"/>
</dbReference>
<feature type="compositionally biased region" description="Polar residues" evidence="14">
    <location>
        <begin position="629"/>
        <end position="642"/>
    </location>
</feature>
<feature type="disulfide bond" evidence="12">
    <location>
        <begin position="80"/>
        <end position="92"/>
    </location>
</feature>
<evidence type="ECO:0000256" key="12">
    <source>
        <dbReference type="PROSITE-ProRule" id="PRU00124"/>
    </source>
</evidence>
<feature type="compositionally biased region" description="Polar residues" evidence="14">
    <location>
        <begin position="667"/>
        <end position="682"/>
    </location>
</feature>
<feature type="repeat" description="LDL-receptor class B" evidence="13">
    <location>
        <begin position="374"/>
        <end position="416"/>
    </location>
</feature>
<dbReference type="SMART" id="SM00179">
    <property type="entry name" value="EGF_CA"/>
    <property type="match status" value="2"/>
</dbReference>
<dbReference type="PANTHER" id="PTHR22722">
    <property type="entry name" value="LOW-DENSITY LIPOPROTEIN RECEPTOR-RELATED PROTEIN 2-RELATED"/>
    <property type="match status" value="1"/>
</dbReference>
<comment type="subcellular location">
    <subcellularLocation>
        <location evidence="10">Endomembrane system</location>
        <topology evidence="10">Single-pass type I membrane protein</topology>
    </subcellularLocation>
</comment>
<keyword evidence="18" id="KW-1185">Reference proteome</keyword>
<dbReference type="SMART" id="SM00192">
    <property type="entry name" value="LDLa"/>
    <property type="match status" value="4"/>
</dbReference>
<feature type="disulfide bond" evidence="12">
    <location>
        <begin position="183"/>
        <end position="198"/>
    </location>
</feature>
<feature type="disulfide bond" evidence="12">
    <location>
        <begin position="142"/>
        <end position="157"/>
    </location>
</feature>
<keyword evidence="5 15" id="KW-1133">Transmembrane helix</keyword>
<organism evidence="18 19">
    <name type="scientific">Balaenoptera acutorostrata</name>
    <name type="common">Common minke whale</name>
    <name type="synonym">Balaena rostrata</name>
    <dbReference type="NCBI Taxonomy" id="9767"/>
    <lineage>
        <taxon>Eukaryota</taxon>
        <taxon>Metazoa</taxon>
        <taxon>Chordata</taxon>
        <taxon>Craniata</taxon>
        <taxon>Vertebrata</taxon>
        <taxon>Euteleostomi</taxon>
        <taxon>Mammalia</taxon>
        <taxon>Eutheria</taxon>
        <taxon>Laurasiatheria</taxon>
        <taxon>Artiodactyla</taxon>
        <taxon>Whippomorpha</taxon>
        <taxon>Cetacea</taxon>
        <taxon>Mysticeti</taxon>
        <taxon>Balaenopteridae</taxon>
        <taxon>Balaenoptera</taxon>
    </lineage>
</organism>
<evidence type="ECO:0000256" key="2">
    <source>
        <dbReference type="ARBA" id="ARBA00022583"/>
    </source>
</evidence>
<evidence type="ECO:0000256" key="9">
    <source>
        <dbReference type="ARBA" id="ARBA00023180"/>
    </source>
</evidence>
<keyword evidence="1 11" id="KW-0245">EGF-like domain</keyword>
<dbReference type="Gene3D" id="4.10.400.10">
    <property type="entry name" value="Low-density Lipoprotein Receptor"/>
    <property type="match status" value="4"/>
</dbReference>
<dbReference type="InterPro" id="IPR049883">
    <property type="entry name" value="NOTCH1_EGF-like"/>
</dbReference>
<dbReference type="PROSITE" id="PS50026">
    <property type="entry name" value="EGF_3"/>
    <property type="match status" value="1"/>
</dbReference>
<evidence type="ECO:0000256" key="11">
    <source>
        <dbReference type="PROSITE-ProRule" id="PRU00076"/>
    </source>
</evidence>
<evidence type="ECO:0000313" key="18">
    <source>
        <dbReference type="Proteomes" id="UP001652580"/>
    </source>
</evidence>
<dbReference type="CDD" id="cd00112">
    <property type="entry name" value="LDLa"/>
    <property type="match status" value="4"/>
</dbReference>
<evidence type="ECO:0000256" key="4">
    <source>
        <dbReference type="ARBA" id="ARBA00022737"/>
    </source>
</evidence>
<name>A0ABM3TJC1_BALAC</name>
<keyword evidence="9" id="KW-0325">Glycoprotein</keyword>
<dbReference type="InterPro" id="IPR011042">
    <property type="entry name" value="6-blade_b-propeller_TolB-like"/>
</dbReference>
<gene>
    <name evidence="19" type="primary">LRP8</name>
</gene>
<dbReference type="Gene3D" id="2.10.25.10">
    <property type="entry name" value="Laminin"/>
    <property type="match status" value="3"/>
</dbReference>
<feature type="repeat" description="LDL-receptor class B" evidence="13">
    <location>
        <begin position="417"/>
        <end position="460"/>
    </location>
</feature>
<dbReference type="SUPFAM" id="SSF57196">
    <property type="entry name" value="EGF/Laminin"/>
    <property type="match status" value="3"/>
</dbReference>
<dbReference type="Gene3D" id="2.120.10.30">
    <property type="entry name" value="TolB, C-terminal domain"/>
    <property type="match status" value="1"/>
</dbReference>
<dbReference type="InterPro" id="IPR018097">
    <property type="entry name" value="EGF_Ca-bd_CS"/>
</dbReference>